<accession>A0A1Q3FBY1</accession>
<evidence type="ECO:0000256" key="3">
    <source>
        <dbReference type="SAM" id="SignalP"/>
    </source>
</evidence>
<feature type="signal peptide" evidence="3">
    <location>
        <begin position="1"/>
        <end position="16"/>
    </location>
</feature>
<keyword evidence="2" id="KW-1133">Transmembrane helix</keyword>
<feature type="transmembrane region" description="Helical" evidence="2">
    <location>
        <begin position="114"/>
        <end position="133"/>
    </location>
</feature>
<feature type="region of interest" description="Disordered" evidence="1">
    <location>
        <begin position="35"/>
        <end position="54"/>
    </location>
</feature>
<organism evidence="4">
    <name type="scientific">Culex tarsalis</name>
    <name type="common">Encephalitis mosquito</name>
    <dbReference type="NCBI Taxonomy" id="7177"/>
    <lineage>
        <taxon>Eukaryota</taxon>
        <taxon>Metazoa</taxon>
        <taxon>Ecdysozoa</taxon>
        <taxon>Arthropoda</taxon>
        <taxon>Hexapoda</taxon>
        <taxon>Insecta</taxon>
        <taxon>Pterygota</taxon>
        <taxon>Neoptera</taxon>
        <taxon>Endopterygota</taxon>
        <taxon>Diptera</taxon>
        <taxon>Nematocera</taxon>
        <taxon>Culicoidea</taxon>
        <taxon>Culicidae</taxon>
        <taxon>Culicinae</taxon>
        <taxon>Culicini</taxon>
        <taxon>Culex</taxon>
        <taxon>Culex</taxon>
    </lineage>
</organism>
<dbReference type="AlphaFoldDB" id="A0A1Q3FBY1"/>
<proteinExistence type="predicted"/>
<keyword evidence="3" id="KW-0732">Signal</keyword>
<evidence type="ECO:0000256" key="2">
    <source>
        <dbReference type="SAM" id="Phobius"/>
    </source>
</evidence>
<keyword evidence="2" id="KW-0472">Membrane</keyword>
<dbReference type="EMBL" id="GFDL01009985">
    <property type="protein sequence ID" value="JAV25060.1"/>
    <property type="molecule type" value="Transcribed_RNA"/>
</dbReference>
<evidence type="ECO:0000313" key="4">
    <source>
        <dbReference type="EMBL" id="JAV25060.1"/>
    </source>
</evidence>
<sequence>MNFNVFSLLNLTSLLSDYLSQLQLPSSFSASSVPSSSLSSPAPEQVPAPHQEAAAAVPAVDDGSETLLEGGQQQGEQFDFSLLEDGWCTLRNVVGQWLGSVGSPVEFTEFQAHIGKTFLIILCVNLLLIGFYWRKYGSIITDRFIRPSTAKEIEELKLSVARLKLPKEHSPRI</sequence>
<name>A0A1Q3FBY1_CULTA</name>
<feature type="chain" id="PRO_5012727193" evidence="3">
    <location>
        <begin position="17"/>
        <end position="173"/>
    </location>
</feature>
<evidence type="ECO:0000256" key="1">
    <source>
        <dbReference type="SAM" id="MobiDB-lite"/>
    </source>
</evidence>
<keyword evidence="2" id="KW-0812">Transmembrane</keyword>
<protein>
    <submittedName>
        <fullName evidence="4">Putative conserved plasma membrane protein</fullName>
    </submittedName>
</protein>
<reference evidence="4" key="1">
    <citation type="submission" date="2017-01" db="EMBL/GenBank/DDBJ databases">
        <title>A deep insight into the sialotranscriptome of adult male and female Cluex tarsalis mosquitoes.</title>
        <authorList>
            <person name="Ribeiro J.M."/>
            <person name="Moreira F."/>
            <person name="Bernard K.A."/>
            <person name="Calvo E."/>
        </authorList>
    </citation>
    <scope>NUCLEOTIDE SEQUENCE</scope>
    <source>
        <strain evidence="4">Kern County</strain>
        <tissue evidence="4">Salivary glands</tissue>
    </source>
</reference>